<comment type="caution">
    <text evidence="2">The sequence shown here is derived from an EMBL/GenBank/DDBJ whole genome shotgun (WGS) entry which is preliminary data.</text>
</comment>
<dbReference type="Proteomes" id="UP000187429">
    <property type="component" value="Unassembled WGS sequence"/>
</dbReference>
<evidence type="ECO:0000256" key="1">
    <source>
        <dbReference type="SAM" id="MobiDB-lite"/>
    </source>
</evidence>
<keyword evidence="3" id="KW-1185">Reference proteome</keyword>
<feature type="region of interest" description="Disordered" evidence="1">
    <location>
        <begin position="1"/>
        <end position="20"/>
    </location>
</feature>
<gene>
    <name evidence="2" type="ORF">AYI69_g2659</name>
</gene>
<reference evidence="3" key="1">
    <citation type="submission" date="2017-01" db="EMBL/GenBank/DDBJ databases">
        <authorList>
            <person name="Wang Y."/>
            <person name="White M."/>
            <person name="Kvist S."/>
            <person name="Moncalvo J.-M."/>
        </authorList>
    </citation>
    <scope>NUCLEOTIDE SEQUENCE [LARGE SCALE GENOMIC DNA]</scope>
    <source>
        <strain evidence="3">ID-206-W2</strain>
    </source>
</reference>
<protein>
    <submittedName>
        <fullName evidence="2">Uncharacterized protein</fullName>
    </submittedName>
</protein>
<dbReference type="EMBL" id="LSSM01000787">
    <property type="protein sequence ID" value="OMJ27885.1"/>
    <property type="molecule type" value="Genomic_DNA"/>
</dbReference>
<feature type="compositionally biased region" description="Polar residues" evidence="1">
    <location>
        <begin position="8"/>
        <end position="20"/>
    </location>
</feature>
<evidence type="ECO:0000313" key="2">
    <source>
        <dbReference type="EMBL" id="OMJ27885.1"/>
    </source>
</evidence>
<dbReference type="OrthoDB" id="46396at2759"/>
<feature type="non-terminal residue" evidence="2">
    <location>
        <position position="58"/>
    </location>
</feature>
<organism evidence="2 3">
    <name type="scientific">Smittium culicis</name>
    <dbReference type="NCBI Taxonomy" id="133412"/>
    <lineage>
        <taxon>Eukaryota</taxon>
        <taxon>Fungi</taxon>
        <taxon>Fungi incertae sedis</taxon>
        <taxon>Zoopagomycota</taxon>
        <taxon>Kickxellomycotina</taxon>
        <taxon>Harpellomycetes</taxon>
        <taxon>Harpellales</taxon>
        <taxon>Legeriomycetaceae</taxon>
        <taxon>Smittium</taxon>
    </lineage>
</organism>
<proteinExistence type="predicted"/>
<evidence type="ECO:0000313" key="3">
    <source>
        <dbReference type="Proteomes" id="UP000187429"/>
    </source>
</evidence>
<name>A0A1R1YM36_9FUNG</name>
<dbReference type="AlphaFoldDB" id="A0A1R1YM36"/>
<accession>A0A1R1YM36</accession>
<sequence>MNKIPHKVNSSTSLFSSNVPRVQETILTESSPAETVVNENEPRDSPVTTRFVEYTYVL</sequence>